<gene>
    <name evidence="2" type="ORF">Taro_045842</name>
</gene>
<feature type="compositionally biased region" description="Basic and acidic residues" evidence="1">
    <location>
        <begin position="78"/>
        <end position="88"/>
    </location>
</feature>
<evidence type="ECO:0000256" key="1">
    <source>
        <dbReference type="SAM" id="MobiDB-lite"/>
    </source>
</evidence>
<keyword evidence="3" id="KW-1185">Reference proteome</keyword>
<comment type="caution">
    <text evidence="2">The sequence shown here is derived from an EMBL/GenBank/DDBJ whole genome shotgun (WGS) entry which is preliminary data.</text>
</comment>
<evidence type="ECO:0000313" key="3">
    <source>
        <dbReference type="Proteomes" id="UP000652761"/>
    </source>
</evidence>
<reference evidence="2" key="1">
    <citation type="submission" date="2017-07" db="EMBL/GenBank/DDBJ databases">
        <title>Taro Niue Genome Assembly and Annotation.</title>
        <authorList>
            <person name="Atibalentja N."/>
            <person name="Keating K."/>
            <person name="Fields C.J."/>
        </authorList>
    </citation>
    <scope>NUCLEOTIDE SEQUENCE</scope>
    <source>
        <strain evidence="2">Niue_2</strain>
        <tissue evidence="2">Leaf</tissue>
    </source>
</reference>
<proteinExistence type="predicted"/>
<sequence length="88" mass="9875">MNQGEAWQWRQVRTERNSASPKTKRKKESYFASAKSGALVLNVADLGFLTGELPEAEEAFLHGRMDIESNDYTPSANTRHDPKPPKKG</sequence>
<dbReference type="AlphaFoldDB" id="A0A843WQK9"/>
<feature type="region of interest" description="Disordered" evidence="1">
    <location>
        <begin position="1"/>
        <end position="27"/>
    </location>
</feature>
<evidence type="ECO:0000313" key="2">
    <source>
        <dbReference type="EMBL" id="MQM12922.1"/>
    </source>
</evidence>
<protein>
    <submittedName>
        <fullName evidence="2">Uncharacterized protein</fullName>
    </submittedName>
</protein>
<dbReference type="OrthoDB" id="693939at2759"/>
<name>A0A843WQK9_COLES</name>
<dbReference type="Proteomes" id="UP000652761">
    <property type="component" value="Unassembled WGS sequence"/>
</dbReference>
<feature type="region of interest" description="Disordered" evidence="1">
    <location>
        <begin position="64"/>
        <end position="88"/>
    </location>
</feature>
<dbReference type="EMBL" id="NMUH01005497">
    <property type="protein sequence ID" value="MQM12922.1"/>
    <property type="molecule type" value="Genomic_DNA"/>
</dbReference>
<accession>A0A843WQK9</accession>
<organism evidence="2 3">
    <name type="scientific">Colocasia esculenta</name>
    <name type="common">Wild taro</name>
    <name type="synonym">Arum esculentum</name>
    <dbReference type="NCBI Taxonomy" id="4460"/>
    <lineage>
        <taxon>Eukaryota</taxon>
        <taxon>Viridiplantae</taxon>
        <taxon>Streptophyta</taxon>
        <taxon>Embryophyta</taxon>
        <taxon>Tracheophyta</taxon>
        <taxon>Spermatophyta</taxon>
        <taxon>Magnoliopsida</taxon>
        <taxon>Liliopsida</taxon>
        <taxon>Araceae</taxon>
        <taxon>Aroideae</taxon>
        <taxon>Colocasieae</taxon>
        <taxon>Colocasia</taxon>
    </lineage>
</organism>